<organism evidence="2 3">
    <name type="scientific">Lactuca sativa</name>
    <name type="common">Garden lettuce</name>
    <dbReference type="NCBI Taxonomy" id="4236"/>
    <lineage>
        <taxon>Eukaryota</taxon>
        <taxon>Viridiplantae</taxon>
        <taxon>Streptophyta</taxon>
        <taxon>Embryophyta</taxon>
        <taxon>Tracheophyta</taxon>
        <taxon>Spermatophyta</taxon>
        <taxon>Magnoliopsida</taxon>
        <taxon>eudicotyledons</taxon>
        <taxon>Gunneridae</taxon>
        <taxon>Pentapetalae</taxon>
        <taxon>asterids</taxon>
        <taxon>campanulids</taxon>
        <taxon>Asterales</taxon>
        <taxon>Asteraceae</taxon>
        <taxon>Cichorioideae</taxon>
        <taxon>Cichorieae</taxon>
        <taxon>Lactucinae</taxon>
        <taxon>Lactuca</taxon>
    </lineage>
</organism>
<dbReference type="Proteomes" id="UP000235145">
    <property type="component" value="Unassembled WGS sequence"/>
</dbReference>
<feature type="region of interest" description="Disordered" evidence="1">
    <location>
        <begin position="27"/>
        <end position="48"/>
    </location>
</feature>
<accession>A0A9R1W3R2</accession>
<dbReference type="EMBL" id="NBSK02000003">
    <property type="protein sequence ID" value="KAJ0216543.1"/>
    <property type="molecule type" value="Genomic_DNA"/>
</dbReference>
<protein>
    <submittedName>
        <fullName evidence="2">Uncharacterized protein</fullName>
    </submittedName>
</protein>
<evidence type="ECO:0000256" key="1">
    <source>
        <dbReference type="SAM" id="MobiDB-lite"/>
    </source>
</evidence>
<keyword evidence="3" id="KW-1185">Reference proteome</keyword>
<comment type="caution">
    <text evidence="2">The sequence shown here is derived from an EMBL/GenBank/DDBJ whole genome shotgun (WGS) entry which is preliminary data.</text>
</comment>
<evidence type="ECO:0000313" key="3">
    <source>
        <dbReference type="Proteomes" id="UP000235145"/>
    </source>
</evidence>
<gene>
    <name evidence="2" type="ORF">LSAT_V11C300122780</name>
</gene>
<dbReference type="AlphaFoldDB" id="A0A9R1W3R2"/>
<sequence>MAKQMGGITLKSEEEALYTRISSHLLRKDTNADKEKRQQTDNKRYQGERFEGNCNNCGKWSDMFKDYWSKKKSVERNVVTSKKEIEDE</sequence>
<reference evidence="2 3" key="1">
    <citation type="journal article" date="2017" name="Nat. Commun.">
        <title>Genome assembly with in vitro proximity ligation data and whole-genome triplication in lettuce.</title>
        <authorList>
            <person name="Reyes-Chin-Wo S."/>
            <person name="Wang Z."/>
            <person name="Yang X."/>
            <person name="Kozik A."/>
            <person name="Arikit S."/>
            <person name="Song C."/>
            <person name="Xia L."/>
            <person name="Froenicke L."/>
            <person name="Lavelle D.O."/>
            <person name="Truco M.J."/>
            <person name="Xia R."/>
            <person name="Zhu S."/>
            <person name="Xu C."/>
            <person name="Xu H."/>
            <person name="Xu X."/>
            <person name="Cox K."/>
            <person name="Korf I."/>
            <person name="Meyers B.C."/>
            <person name="Michelmore R.W."/>
        </authorList>
    </citation>
    <scope>NUCLEOTIDE SEQUENCE [LARGE SCALE GENOMIC DNA]</scope>
    <source>
        <strain evidence="3">cv. Salinas</strain>
        <tissue evidence="2">Seedlings</tissue>
    </source>
</reference>
<name>A0A9R1W3R2_LACSA</name>
<evidence type="ECO:0000313" key="2">
    <source>
        <dbReference type="EMBL" id="KAJ0216543.1"/>
    </source>
</evidence>
<proteinExistence type="predicted"/>